<dbReference type="CDD" id="cd03443">
    <property type="entry name" value="PaaI_thioesterase"/>
    <property type="match status" value="1"/>
</dbReference>
<comment type="caution">
    <text evidence="4">The sequence shown here is derived from an EMBL/GenBank/DDBJ whole genome shotgun (WGS) entry which is preliminary data.</text>
</comment>
<dbReference type="STRING" id="1588748.HMPREF3182_00273"/>
<dbReference type="PANTHER" id="PTHR21660">
    <property type="entry name" value="THIOESTERASE SUPERFAMILY MEMBER-RELATED"/>
    <property type="match status" value="1"/>
</dbReference>
<dbReference type="Gene3D" id="3.10.129.10">
    <property type="entry name" value="Hotdog Thioesterase"/>
    <property type="match status" value="1"/>
</dbReference>
<dbReference type="InterPro" id="IPR006683">
    <property type="entry name" value="Thioestr_dom"/>
</dbReference>
<evidence type="ECO:0000256" key="2">
    <source>
        <dbReference type="ARBA" id="ARBA00022801"/>
    </source>
</evidence>
<dbReference type="Pfam" id="PF03061">
    <property type="entry name" value="4HBT"/>
    <property type="match status" value="1"/>
</dbReference>
<evidence type="ECO:0000313" key="5">
    <source>
        <dbReference type="Proteomes" id="UP000070160"/>
    </source>
</evidence>
<evidence type="ECO:0000259" key="3">
    <source>
        <dbReference type="Pfam" id="PF03061"/>
    </source>
</evidence>
<keyword evidence="2" id="KW-0378">Hydrolase</keyword>
<dbReference type="AlphaFoldDB" id="A0A134CKR2"/>
<dbReference type="NCBIfam" id="TIGR00369">
    <property type="entry name" value="unchar_dom_1"/>
    <property type="match status" value="1"/>
</dbReference>
<protein>
    <recommendedName>
        <fullName evidence="3">Thioesterase domain-containing protein</fullName>
    </recommendedName>
</protein>
<accession>A0A134CKR2</accession>
<dbReference type="InterPro" id="IPR029069">
    <property type="entry name" value="HotDog_dom_sf"/>
</dbReference>
<dbReference type="GO" id="GO:0047617">
    <property type="term" value="F:fatty acyl-CoA hydrolase activity"/>
    <property type="evidence" value="ECO:0007669"/>
    <property type="project" value="InterPro"/>
</dbReference>
<sequence>MGEGMNIEEKREQEKKIWEYITHEIINKAPYYKQLPFVFKRLSRGLAILEFRIVPKFVNTQGIASGGILASFCDSVMGIACRTLGHHVTTLEINMNYIRPISVESRILGVGKVLREGTRTVVVECEFFNERTELVVKGRASFYILQKDKKGN</sequence>
<dbReference type="InterPro" id="IPR003736">
    <property type="entry name" value="PAAI_dom"/>
</dbReference>
<dbReference type="Proteomes" id="UP000070160">
    <property type="component" value="Unassembled WGS sequence"/>
</dbReference>
<dbReference type="SUPFAM" id="SSF54637">
    <property type="entry name" value="Thioesterase/thiol ester dehydrase-isomerase"/>
    <property type="match status" value="1"/>
</dbReference>
<feature type="domain" description="Thioesterase" evidence="3">
    <location>
        <begin position="61"/>
        <end position="135"/>
    </location>
</feature>
<evidence type="ECO:0000256" key="1">
    <source>
        <dbReference type="ARBA" id="ARBA00008324"/>
    </source>
</evidence>
<dbReference type="InterPro" id="IPR039298">
    <property type="entry name" value="ACOT13"/>
</dbReference>
<organism evidence="4 5">
    <name type="scientific">Megasphaera hutchinsoni</name>
    <dbReference type="NCBI Taxonomy" id="1588748"/>
    <lineage>
        <taxon>Bacteria</taxon>
        <taxon>Bacillati</taxon>
        <taxon>Bacillota</taxon>
        <taxon>Negativicutes</taxon>
        <taxon>Veillonellales</taxon>
        <taxon>Veillonellaceae</taxon>
        <taxon>Megasphaera</taxon>
    </lineage>
</organism>
<proteinExistence type="inferred from homology"/>
<dbReference type="PANTHER" id="PTHR21660:SF1">
    <property type="entry name" value="ACYL-COENZYME A THIOESTERASE 13"/>
    <property type="match status" value="1"/>
</dbReference>
<comment type="similarity">
    <text evidence="1">Belongs to the thioesterase PaaI family.</text>
</comment>
<evidence type="ECO:0000313" key="4">
    <source>
        <dbReference type="EMBL" id="KXB92803.1"/>
    </source>
</evidence>
<keyword evidence="5" id="KW-1185">Reference proteome</keyword>
<reference evidence="5" key="1">
    <citation type="submission" date="2016-01" db="EMBL/GenBank/DDBJ databases">
        <authorList>
            <person name="Mitreva M."/>
            <person name="Pepin K.H."/>
            <person name="Mihindukulasuriya K.A."/>
            <person name="Fulton R."/>
            <person name="Fronick C."/>
            <person name="O'Laughlin M."/>
            <person name="Miner T."/>
            <person name="Herter B."/>
            <person name="Rosa B.A."/>
            <person name="Cordes M."/>
            <person name="Tomlinson C."/>
            <person name="Wollam A."/>
            <person name="Palsikar V.B."/>
            <person name="Mardis E.R."/>
            <person name="Wilson R.K."/>
        </authorList>
    </citation>
    <scope>NUCLEOTIDE SEQUENCE [LARGE SCALE GENOMIC DNA]</scope>
    <source>
        <strain evidence="5">KA00182</strain>
    </source>
</reference>
<dbReference type="PATRIC" id="fig|1588748.3.peg.263"/>
<gene>
    <name evidence="4" type="ORF">HMPREF3182_00273</name>
</gene>
<name>A0A134CKR2_9FIRM</name>
<dbReference type="EMBL" id="LSDT01000005">
    <property type="protein sequence ID" value="KXB92803.1"/>
    <property type="molecule type" value="Genomic_DNA"/>
</dbReference>